<dbReference type="SUPFAM" id="SSF54001">
    <property type="entry name" value="Cysteine proteinases"/>
    <property type="match status" value="1"/>
</dbReference>
<dbReference type="Pfam" id="PF00877">
    <property type="entry name" value="NLPC_P60"/>
    <property type="match status" value="1"/>
</dbReference>
<evidence type="ECO:0000259" key="5">
    <source>
        <dbReference type="PROSITE" id="PS51935"/>
    </source>
</evidence>
<reference evidence="6 7" key="1">
    <citation type="submission" date="2024-09" db="EMBL/GenBank/DDBJ databases">
        <authorList>
            <person name="Sun Q."/>
            <person name="Mori K."/>
        </authorList>
    </citation>
    <scope>NUCLEOTIDE SEQUENCE [LARGE SCALE GENOMIC DNA]</scope>
    <source>
        <strain evidence="6 7">JCM 11201</strain>
    </source>
</reference>
<dbReference type="EMBL" id="JBHMAF010000013">
    <property type="protein sequence ID" value="MFB9757493.1"/>
    <property type="molecule type" value="Genomic_DNA"/>
</dbReference>
<dbReference type="InterPro" id="IPR051202">
    <property type="entry name" value="Peptidase_C40"/>
</dbReference>
<feature type="domain" description="NlpC/P60" evidence="5">
    <location>
        <begin position="1"/>
        <end position="130"/>
    </location>
</feature>
<dbReference type="InterPro" id="IPR038765">
    <property type="entry name" value="Papain-like_cys_pep_sf"/>
</dbReference>
<comment type="caution">
    <text evidence="6">The sequence shown here is derived from an EMBL/GenBank/DDBJ whole genome shotgun (WGS) entry which is preliminary data.</text>
</comment>
<evidence type="ECO:0000313" key="7">
    <source>
        <dbReference type="Proteomes" id="UP001589609"/>
    </source>
</evidence>
<evidence type="ECO:0000256" key="1">
    <source>
        <dbReference type="ARBA" id="ARBA00007074"/>
    </source>
</evidence>
<evidence type="ECO:0000256" key="2">
    <source>
        <dbReference type="ARBA" id="ARBA00022670"/>
    </source>
</evidence>
<name>A0ABV5WB31_9BACI</name>
<proteinExistence type="inferred from homology"/>
<dbReference type="PANTHER" id="PTHR47053:SF3">
    <property type="entry name" value="GAMMA-D-GLUTAMYL-L-LYSINE DIPEPTIDYL-PEPTIDASE"/>
    <property type="match status" value="1"/>
</dbReference>
<dbReference type="PROSITE" id="PS51935">
    <property type="entry name" value="NLPC_P60"/>
    <property type="match status" value="1"/>
</dbReference>
<evidence type="ECO:0000256" key="4">
    <source>
        <dbReference type="ARBA" id="ARBA00022807"/>
    </source>
</evidence>
<protein>
    <submittedName>
        <fullName evidence="6">C40 family peptidase</fullName>
    </submittedName>
</protein>
<keyword evidence="3" id="KW-0378">Hydrolase</keyword>
<evidence type="ECO:0000256" key="3">
    <source>
        <dbReference type="ARBA" id="ARBA00022801"/>
    </source>
</evidence>
<sequence>MLSDNIIKTGMKYLGTPYVFNSSPYQTNTFDCSSFMQHIFKRHGVTLPRNSRQQYRAGVNVPYSNIQKGDLLFFTTPRRMNRQGIEKIGHVAIYIGQGRMLHTSRREGKVSVVQFAGNWKERFIGAKRFG</sequence>
<keyword evidence="7" id="KW-1185">Reference proteome</keyword>
<keyword evidence="4" id="KW-0788">Thiol protease</keyword>
<evidence type="ECO:0000313" key="6">
    <source>
        <dbReference type="EMBL" id="MFB9757493.1"/>
    </source>
</evidence>
<dbReference type="Gene3D" id="3.90.1720.10">
    <property type="entry name" value="endopeptidase domain like (from Nostoc punctiforme)"/>
    <property type="match status" value="1"/>
</dbReference>
<gene>
    <name evidence="6" type="ORF">ACFFMS_02900</name>
</gene>
<dbReference type="RefSeq" id="WP_129730547.1">
    <property type="nucleotide sequence ID" value="NZ_JAPCYI010000001.1"/>
</dbReference>
<accession>A0ABV5WB31</accession>
<dbReference type="InterPro" id="IPR000064">
    <property type="entry name" value="NLP_P60_dom"/>
</dbReference>
<comment type="similarity">
    <text evidence="1">Belongs to the peptidase C40 family.</text>
</comment>
<keyword evidence="2" id="KW-0645">Protease</keyword>
<dbReference type="Proteomes" id="UP001589609">
    <property type="component" value="Unassembled WGS sequence"/>
</dbReference>
<organism evidence="6 7">
    <name type="scientific">Ectobacillus funiculus</name>
    <dbReference type="NCBI Taxonomy" id="137993"/>
    <lineage>
        <taxon>Bacteria</taxon>
        <taxon>Bacillati</taxon>
        <taxon>Bacillota</taxon>
        <taxon>Bacilli</taxon>
        <taxon>Bacillales</taxon>
        <taxon>Bacillaceae</taxon>
        <taxon>Ectobacillus</taxon>
    </lineage>
</organism>
<dbReference type="PANTHER" id="PTHR47053">
    <property type="entry name" value="MUREIN DD-ENDOPEPTIDASE MEPH-RELATED"/>
    <property type="match status" value="1"/>
</dbReference>